<comment type="caution">
    <text evidence="2">The sequence shown here is derived from an EMBL/GenBank/DDBJ whole genome shotgun (WGS) entry which is preliminary data.</text>
</comment>
<organism evidence="2 3">
    <name type="scientific">Limosilactobacillus reuteri</name>
    <name type="common">Lactobacillus reuteri</name>
    <dbReference type="NCBI Taxonomy" id="1598"/>
    <lineage>
        <taxon>Bacteria</taxon>
        <taxon>Bacillati</taxon>
        <taxon>Bacillota</taxon>
        <taxon>Bacilli</taxon>
        <taxon>Lactobacillales</taxon>
        <taxon>Lactobacillaceae</taxon>
        <taxon>Limosilactobacillus</taxon>
    </lineage>
</organism>
<gene>
    <name evidence="2" type="ORF">GIX80_07365</name>
</gene>
<evidence type="ECO:0000313" key="2">
    <source>
        <dbReference type="EMBL" id="MRG84202.1"/>
    </source>
</evidence>
<feature type="transmembrane region" description="Helical" evidence="1">
    <location>
        <begin position="15"/>
        <end position="33"/>
    </location>
</feature>
<dbReference type="EMBL" id="WJMZ01000006">
    <property type="protein sequence ID" value="MRG84202.1"/>
    <property type="molecule type" value="Genomic_DNA"/>
</dbReference>
<keyword evidence="1" id="KW-0812">Transmembrane</keyword>
<accession>A0AB36AF76</accession>
<dbReference type="RefSeq" id="WP_153706528.1">
    <property type="nucleotide sequence ID" value="NZ_JAFFPO010000020.1"/>
</dbReference>
<keyword evidence="1" id="KW-0472">Membrane</keyword>
<name>A0AB36AF76_LIMRT</name>
<evidence type="ECO:0000313" key="3">
    <source>
        <dbReference type="Proteomes" id="UP000441557"/>
    </source>
</evidence>
<dbReference type="Proteomes" id="UP000441557">
    <property type="component" value="Unassembled WGS sequence"/>
</dbReference>
<evidence type="ECO:0000256" key="1">
    <source>
        <dbReference type="SAM" id="Phobius"/>
    </source>
</evidence>
<proteinExistence type="predicted"/>
<reference evidence="2 3" key="1">
    <citation type="submission" date="2019-11" db="EMBL/GenBank/DDBJ databases">
        <title>Draft genome sequence of 12 host-associated Lactobacillus reuteri rodent strains.</title>
        <authorList>
            <person name="Zhang S."/>
            <person name="Ozcam M."/>
            <person name="Van Pijkeren J.P."/>
        </authorList>
    </citation>
    <scope>NUCLEOTIDE SEQUENCE [LARGE SCALE GENOMIC DNA]</scope>
    <source>
        <strain evidence="2 3">L1604-1</strain>
    </source>
</reference>
<protein>
    <submittedName>
        <fullName evidence="2">Uncharacterized protein</fullName>
    </submittedName>
</protein>
<sequence>MIKFIINFINNNKELITFISSLIFGFASLYFGFSAKKYSKINENNQEIANSIADQSKNLTKIANEIAELNSVAQIKITDISIFNRINYSKINIQNTSSYYQLNLRMNCGIEISHGQLDTVYLVDITRNNFLNLKHEKGYAELKNKQVISLSDINIILDDYPISESIANLVLYLVIIDTIGKANIYLLKVRAKSISYIEGNKSTIKINEKAPVEFAIIRDKYLLSSNYNKFIEYKTLNAPKINTAKACKEINFIKEKLSIVR</sequence>
<dbReference type="AlphaFoldDB" id="A0AB36AF76"/>
<keyword evidence="1" id="KW-1133">Transmembrane helix</keyword>